<dbReference type="RefSeq" id="XP_015746006.1">
    <property type="nucleotide sequence ID" value="XM_015890520.2"/>
</dbReference>
<reference evidence="12 13" key="1">
    <citation type="submission" date="2025-04" db="UniProtKB">
        <authorList>
            <consortium name="RefSeq"/>
        </authorList>
    </citation>
    <scope>IDENTIFICATION</scope>
    <source>
        <tissue evidence="12 13">Liver</tissue>
    </source>
</reference>
<dbReference type="KEGG" id="pbi:103050260"/>
<dbReference type="RefSeq" id="XP_025031044.1">
    <property type="nucleotide sequence ID" value="XM_025175276.1"/>
</dbReference>
<feature type="repeat" description="ANK" evidence="9">
    <location>
        <begin position="41"/>
        <end position="73"/>
    </location>
</feature>
<keyword evidence="4" id="KW-0677">Repeat</keyword>
<evidence type="ECO:0000313" key="14">
    <source>
        <dbReference type="RefSeq" id="XP_025031041.1"/>
    </source>
</evidence>
<dbReference type="Pfam" id="PF12796">
    <property type="entry name" value="Ank_2"/>
    <property type="match status" value="1"/>
</dbReference>
<dbReference type="AlphaFoldDB" id="A0A9F5N094"/>
<dbReference type="InterPro" id="IPR038753">
    <property type="entry name" value="NFKBIL1"/>
</dbReference>
<dbReference type="OrthoDB" id="412109at2759"/>
<dbReference type="PANTHER" id="PTHR15263">
    <property type="entry name" value="I-KAPPA-B-LIKE PROTEIN IKBL"/>
    <property type="match status" value="1"/>
</dbReference>
<protein>
    <recommendedName>
        <fullName evidence="2">NF-kappa-B inhibitor-like protein 1</fullName>
    </recommendedName>
    <alternativeName>
        <fullName evidence="7">Inhibitor of kappa B-like protein</fullName>
    </alternativeName>
    <alternativeName>
        <fullName evidence="8">Nuclear factor of kappa light polypeptide gene enhancer in B-cells inhibitor-like 1</fullName>
    </alternativeName>
</protein>
<dbReference type="Proteomes" id="UP000695026">
    <property type="component" value="Unplaced"/>
</dbReference>
<dbReference type="Gene3D" id="1.25.40.20">
    <property type="entry name" value="Ankyrin repeat-containing domain"/>
    <property type="match status" value="1"/>
</dbReference>
<dbReference type="InterPro" id="IPR036770">
    <property type="entry name" value="Ankyrin_rpt-contain_sf"/>
</dbReference>
<dbReference type="GO" id="GO:0005634">
    <property type="term" value="C:nucleus"/>
    <property type="evidence" value="ECO:0007669"/>
    <property type="project" value="UniProtKB-SubCell"/>
</dbReference>
<accession>A0A9F5N094</accession>
<dbReference type="RefSeq" id="XP_025031040.1">
    <property type="nucleotide sequence ID" value="XM_025175272.1"/>
</dbReference>
<name>A0A9F5N094_PYTBI</name>
<dbReference type="GO" id="GO:0043124">
    <property type="term" value="P:negative regulation of canonical NF-kappaB signal transduction"/>
    <property type="evidence" value="ECO:0007669"/>
    <property type="project" value="InterPro"/>
</dbReference>
<gene>
    <name evidence="12 13 14 15" type="primary">NFKBIL1</name>
</gene>
<evidence type="ECO:0000256" key="6">
    <source>
        <dbReference type="ARBA" id="ARBA00023242"/>
    </source>
</evidence>
<keyword evidence="11" id="KW-1185">Reference proteome</keyword>
<dbReference type="InterPro" id="IPR002110">
    <property type="entry name" value="Ankyrin_rpt"/>
</dbReference>
<dbReference type="PANTHER" id="PTHR15263:SF1">
    <property type="entry name" value="NF-KAPPA-B INHIBITOR-LIKE PROTEIN 1"/>
    <property type="match status" value="1"/>
</dbReference>
<evidence type="ECO:0000256" key="10">
    <source>
        <dbReference type="SAM" id="MobiDB-lite"/>
    </source>
</evidence>
<proteinExistence type="predicted"/>
<organism evidence="11 13">
    <name type="scientific">Python bivittatus</name>
    <name type="common">Burmese python</name>
    <name type="synonym">Python molurus bivittatus</name>
    <dbReference type="NCBI Taxonomy" id="176946"/>
    <lineage>
        <taxon>Eukaryota</taxon>
        <taxon>Metazoa</taxon>
        <taxon>Chordata</taxon>
        <taxon>Craniata</taxon>
        <taxon>Vertebrata</taxon>
        <taxon>Euteleostomi</taxon>
        <taxon>Lepidosauria</taxon>
        <taxon>Squamata</taxon>
        <taxon>Bifurcata</taxon>
        <taxon>Unidentata</taxon>
        <taxon>Episquamata</taxon>
        <taxon>Toxicofera</taxon>
        <taxon>Serpentes</taxon>
        <taxon>Henophidia</taxon>
        <taxon>Pythonidae</taxon>
        <taxon>Python</taxon>
    </lineage>
</organism>
<feature type="region of interest" description="Disordered" evidence="10">
    <location>
        <begin position="196"/>
        <end position="218"/>
    </location>
</feature>
<dbReference type="OMA" id="DEFCETF"/>
<evidence type="ECO:0000256" key="5">
    <source>
        <dbReference type="ARBA" id="ARBA00023043"/>
    </source>
</evidence>
<evidence type="ECO:0000313" key="15">
    <source>
        <dbReference type="RefSeq" id="XP_025031044.1"/>
    </source>
</evidence>
<evidence type="ECO:0000256" key="4">
    <source>
        <dbReference type="ARBA" id="ARBA00022737"/>
    </source>
</evidence>
<dbReference type="GO" id="GO:0034122">
    <property type="term" value="P:negative regulation of toll-like receptor signaling pathway"/>
    <property type="evidence" value="ECO:0007669"/>
    <property type="project" value="TreeGrafter"/>
</dbReference>
<evidence type="ECO:0000256" key="9">
    <source>
        <dbReference type="PROSITE-ProRule" id="PRU00023"/>
    </source>
</evidence>
<sequence>MTLRYQRRLWRYVEHGHRHKLHRLLRHHREVLDLGETKGRKNHTPLHRCCVLLDHKAAVLLLKHGADPSLLDHRGDTALHLAARQVARAGGHVYEDLFVPLRIHCPSAMSIKNRAGKTPGDLLNTAAEEKWCPPEMLEENEAECEAEQEWRYKLLNEWEDEFQETPWQNEEDFSTGSNSETYEDWADRIYREYRHKRRQEEEQHRGRPRREAEKSSVPLQHFLEQDHLQYLRRVRAKEKEVQAAKKRRYEEGCSQVFSSDSSRLLCYEDIPWPSPAGTPEEMAAAALHGVEPSDRPAYRRFLRRQQVLWHPDKFVQRCGTRLAEQDRRRILDAVTALSQAFNRLAEAAK</sequence>
<keyword evidence="6" id="KW-0539">Nucleus</keyword>
<evidence type="ECO:0000256" key="1">
    <source>
        <dbReference type="ARBA" id="ARBA00004123"/>
    </source>
</evidence>
<dbReference type="SUPFAM" id="SSF48403">
    <property type="entry name" value="Ankyrin repeat"/>
    <property type="match status" value="1"/>
</dbReference>
<keyword evidence="3" id="KW-0597">Phosphoprotein</keyword>
<dbReference type="RefSeq" id="XP_025031041.1">
    <property type="nucleotide sequence ID" value="XM_025175273.1"/>
</dbReference>
<evidence type="ECO:0000256" key="8">
    <source>
        <dbReference type="ARBA" id="ARBA00030802"/>
    </source>
</evidence>
<comment type="subcellular location">
    <subcellularLocation>
        <location evidence="1">Nucleus</location>
    </subcellularLocation>
</comment>
<evidence type="ECO:0000256" key="2">
    <source>
        <dbReference type="ARBA" id="ARBA00014259"/>
    </source>
</evidence>
<evidence type="ECO:0000256" key="7">
    <source>
        <dbReference type="ARBA" id="ARBA00030621"/>
    </source>
</evidence>
<evidence type="ECO:0000313" key="12">
    <source>
        <dbReference type="RefSeq" id="XP_015746006.1"/>
    </source>
</evidence>
<evidence type="ECO:0000313" key="11">
    <source>
        <dbReference type="Proteomes" id="UP000695026"/>
    </source>
</evidence>
<evidence type="ECO:0000313" key="13">
    <source>
        <dbReference type="RefSeq" id="XP_025031040.1"/>
    </source>
</evidence>
<evidence type="ECO:0000256" key="3">
    <source>
        <dbReference type="ARBA" id="ARBA00022553"/>
    </source>
</evidence>
<dbReference type="GeneID" id="103050260"/>
<feature type="compositionally biased region" description="Basic and acidic residues" evidence="10">
    <location>
        <begin position="196"/>
        <end position="214"/>
    </location>
</feature>
<dbReference type="CTD" id="4795"/>
<keyword evidence="5 9" id="KW-0040">ANK repeat</keyword>
<dbReference type="PROSITE" id="PS50088">
    <property type="entry name" value="ANK_REPEAT"/>
    <property type="match status" value="1"/>
</dbReference>